<name>A0A1I7TBR4_9PELO</name>
<keyword evidence="1" id="KW-1133">Transmembrane helix</keyword>
<dbReference type="AlphaFoldDB" id="A0A1I7TBR4"/>
<proteinExistence type="predicted"/>
<feature type="transmembrane region" description="Helical" evidence="1">
    <location>
        <begin position="24"/>
        <end position="45"/>
    </location>
</feature>
<dbReference type="WBParaSite" id="Csp11.Scaffold574.g4389.t1">
    <property type="protein sequence ID" value="Csp11.Scaffold574.g4389.t1"/>
    <property type="gene ID" value="Csp11.Scaffold574.g4389"/>
</dbReference>
<keyword evidence="1" id="KW-0472">Membrane</keyword>
<evidence type="ECO:0000256" key="1">
    <source>
        <dbReference type="SAM" id="Phobius"/>
    </source>
</evidence>
<organism evidence="2 3">
    <name type="scientific">Caenorhabditis tropicalis</name>
    <dbReference type="NCBI Taxonomy" id="1561998"/>
    <lineage>
        <taxon>Eukaryota</taxon>
        <taxon>Metazoa</taxon>
        <taxon>Ecdysozoa</taxon>
        <taxon>Nematoda</taxon>
        <taxon>Chromadorea</taxon>
        <taxon>Rhabditida</taxon>
        <taxon>Rhabditina</taxon>
        <taxon>Rhabditomorpha</taxon>
        <taxon>Rhabditoidea</taxon>
        <taxon>Rhabditidae</taxon>
        <taxon>Peloderinae</taxon>
        <taxon>Caenorhabditis</taxon>
    </lineage>
</organism>
<accession>A0A1I7TBR4</accession>
<evidence type="ECO:0000313" key="2">
    <source>
        <dbReference type="Proteomes" id="UP000095282"/>
    </source>
</evidence>
<evidence type="ECO:0000313" key="3">
    <source>
        <dbReference type="WBParaSite" id="Csp11.Scaffold574.g4389.t1"/>
    </source>
</evidence>
<dbReference type="Proteomes" id="UP000095282">
    <property type="component" value="Unplaced"/>
</dbReference>
<protein>
    <submittedName>
        <fullName evidence="3">Neur_chan_memb domain-containing protein</fullName>
    </submittedName>
</protein>
<keyword evidence="1" id="KW-0812">Transmembrane</keyword>
<sequence length="82" mass="10015">MATAYRSSEAFLPTDDSSRLNMDIISFFSAVFGFWTVFFTFWFTFHFANGWEDPDGEILDWRLERHRRAKARRERRRRRNQS</sequence>
<reference evidence="3" key="1">
    <citation type="submission" date="2016-11" db="UniProtKB">
        <authorList>
            <consortium name="WormBaseParasite"/>
        </authorList>
    </citation>
    <scope>IDENTIFICATION</scope>
</reference>
<keyword evidence="2" id="KW-1185">Reference proteome</keyword>